<feature type="region of interest" description="Disordered" evidence="1">
    <location>
        <begin position="1"/>
        <end position="72"/>
    </location>
</feature>
<evidence type="ECO:0000313" key="2">
    <source>
        <dbReference type="EMBL" id="KAF6459562.1"/>
    </source>
</evidence>
<feature type="region of interest" description="Disordered" evidence="1">
    <location>
        <begin position="85"/>
        <end position="107"/>
    </location>
</feature>
<feature type="compositionally biased region" description="Acidic residues" evidence="1">
    <location>
        <begin position="56"/>
        <end position="65"/>
    </location>
</feature>
<accession>A0A7J8GJ62</accession>
<keyword evidence="2" id="KW-0436">Ligase</keyword>
<evidence type="ECO:0000256" key="1">
    <source>
        <dbReference type="SAM" id="MobiDB-lite"/>
    </source>
</evidence>
<organism evidence="2 3">
    <name type="scientific">Rousettus aegyptiacus</name>
    <name type="common">Egyptian fruit bat</name>
    <name type="synonym">Pteropus aegyptiacus</name>
    <dbReference type="NCBI Taxonomy" id="9407"/>
    <lineage>
        <taxon>Eukaryota</taxon>
        <taxon>Metazoa</taxon>
        <taxon>Chordata</taxon>
        <taxon>Craniata</taxon>
        <taxon>Vertebrata</taxon>
        <taxon>Euteleostomi</taxon>
        <taxon>Mammalia</taxon>
        <taxon>Eutheria</taxon>
        <taxon>Laurasiatheria</taxon>
        <taxon>Chiroptera</taxon>
        <taxon>Yinpterochiroptera</taxon>
        <taxon>Pteropodoidea</taxon>
        <taxon>Pteropodidae</taxon>
        <taxon>Rousettinae</taxon>
        <taxon>Rousettus</taxon>
    </lineage>
</organism>
<protein>
    <submittedName>
        <fullName evidence="2">Tubulin tyrosine ligase like 6</fullName>
    </submittedName>
</protein>
<sequence length="107" mass="11763">MGACLNPSWRGPASMVARETGSGAGARLGSRNRGGGRYFPRVSSQSREMLQRLPLESEEGTESEERENSSVEDLKEIVALAFVKENTGAQKGLQNAQQQGKKRKKRR</sequence>
<dbReference type="GO" id="GO:0016874">
    <property type="term" value="F:ligase activity"/>
    <property type="evidence" value="ECO:0007669"/>
    <property type="project" value="UniProtKB-KW"/>
</dbReference>
<evidence type="ECO:0000313" key="3">
    <source>
        <dbReference type="Proteomes" id="UP000593571"/>
    </source>
</evidence>
<name>A0A7J8GJ62_ROUAE</name>
<proteinExistence type="predicted"/>
<gene>
    <name evidence="2" type="ORF">HJG63_020081</name>
</gene>
<keyword evidence="3" id="KW-1185">Reference proteome</keyword>
<feature type="compositionally biased region" description="Polar residues" evidence="1">
    <location>
        <begin position="87"/>
        <end position="99"/>
    </location>
</feature>
<dbReference type="AlphaFoldDB" id="A0A7J8GJ62"/>
<dbReference type="EMBL" id="JACASE010000006">
    <property type="protein sequence ID" value="KAF6459562.1"/>
    <property type="molecule type" value="Genomic_DNA"/>
</dbReference>
<dbReference type="Proteomes" id="UP000593571">
    <property type="component" value="Unassembled WGS sequence"/>
</dbReference>
<comment type="caution">
    <text evidence="2">The sequence shown here is derived from an EMBL/GenBank/DDBJ whole genome shotgun (WGS) entry which is preliminary data.</text>
</comment>
<reference evidence="2 3" key="1">
    <citation type="journal article" date="2020" name="Nature">
        <title>Six reference-quality genomes reveal evolution of bat adaptations.</title>
        <authorList>
            <person name="Jebb D."/>
            <person name="Huang Z."/>
            <person name="Pippel M."/>
            <person name="Hughes G.M."/>
            <person name="Lavrichenko K."/>
            <person name="Devanna P."/>
            <person name="Winkler S."/>
            <person name="Jermiin L.S."/>
            <person name="Skirmuntt E.C."/>
            <person name="Katzourakis A."/>
            <person name="Burkitt-Gray L."/>
            <person name="Ray D.A."/>
            <person name="Sullivan K.A.M."/>
            <person name="Roscito J.G."/>
            <person name="Kirilenko B.M."/>
            <person name="Davalos L.M."/>
            <person name="Corthals A.P."/>
            <person name="Power M.L."/>
            <person name="Jones G."/>
            <person name="Ransome R.D."/>
            <person name="Dechmann D.K.N."/>
            <person name="Locatelli A.G."/>
            <person name="Puechmaille S.J."/>
            <person name="Fedrigo O."/>
            <person name="Jarvis E.D."/>
            <person name="Hiller M."/>
            <person name="Vernes S.C."/>
            <person name="Myers E.W."/>
            <person name="Teeling E.C."/>
        </authorList>
    </citation>
    <scope>NUCLEOTIDE SEQUENCE [LARGE SCALE GENOMIC DNA]</scope>
    <source>
        <strain evidence="2">MRouAeg1</strain>
        <tissue evidence="2">Muscle</tissue>
    </source>
</reference>
<feature type="compositionally biased region" description="Gly residues" evidence="1">
    <location>
        <begin position="22"/>
        <end position="37"/>
    </location>
</feature>